<dbReference type="AlphaFoldDB" id="A0A5S9QGC9"/>
<dbReference type="Gene3D" id="1.10.3930.10">
    <property type="entry name" value="Arginine deiminase"/>
    <property type="match status" value="1"/>
</dbReference>
<dbReference type="GO" id="GO:0019546">
    <property type="term" value="P:L-arginine deiminase pathway"/>
    <property type="evidence" value="ECO:0007669"/>
    <property type="project" value="UniProtKB-UniRule"/>
</dbReference>
<keyword evidence="3 5" id="KW-0378">Hydrolase</keyword>
<dbReference type="SUPFAM" id="SSF55909">
    <property type="entry name" value="Pentein"/>
    <property type="match status" value="1"/>
</dbReference>
<keyword evidence="5" id="KW-0056">Arginine metabolism</keyword>
<comment type="pathway">
    <text evidence="1 5">Amino-acid degradation; L-arginine degradation via ADI pathway; carbamoyl phosphate from L-arginine: step 1/2.</text>
</comment>
<evidence type="ECO:0000256" key="3">
    <source>
        <dbReference type="ARBA" id="ARBA00022801"/>
    </source>
</evidence>
<evidence type="ECO:0000256" key="2">
    <source>
        <dbReference type="ARBA" id="ARBA00010206"/>
    </source>
</evidence>
<proteinExistence type="inferred from homology"/>
<sequence>MHQSRCYVGSETGRLRRVILHRPGLDLERLTPSNREGLLFDDVLNVERAGKEHDYFAQTLRDEGVEVHLLRNLLADVLENSDARQWLLQQQCSAYFLGTKLADEVREYLLGMSALDMATYLICGLTRSELPGRSDSLVETVKGPYDFILPPLPNHLFTRDTSCWIFNGVSVNPMAKQARRRETANLRAIYNFHPLFSSQPFDFWYGNNDRKYEGATVEGGDVMIIGNGLVLIGLGERTSPQAVELLATALFQAGAARQVIAVKLPKARSSMHLDTVMTMLDRDCFTIFPEVMHSTECWRITQGSGNKSLKIESLGERLFDALKDHLGVDRLRLIETGGDVFQQEREQWNDANNVLTIRPGVVVGYEHNARTVSRMREAGVTVMTIPGSELGRGRGGARCMSCPFDRDDID</sequence>
<dbReference type="PANTHER" id="PTHR47271:SF2">
    <property type="entry name" value="ARGININE DEIMINASE"/>
    <property type="match status" value="1"/>
</dbReference>
<dbReference type="OrthoDB" id="9807502at2"/>
<dbReference type="Proteomes" id="UP000434580">
    <property type="component" value="Unassembled WGS sequence"/>
</dbReference>
<evidence type="ECO:0000256" key="4">
    <source>
        <dbReference type="ARBA" id="ARBA00049429"/>
    </source>
</evidence>
<comment type="similarity">
    <text evidence="2 5">Belongs to the arginine deiminase family.</text>
</comment>
<dbReference type="PRINTS" id="PR01466">
    <property type="entry name" value="ARGDEIMINASE"/>
</dbReference>
<dbReference type="NCBIfam" id="NF002381">
    <property type="entry name" value="PRK01388.1"/>
    <property type="match status" value="1"/>
</dbReference>
<evidence type="ECO:0000313" key="9">
    <source>
        <dbReference type="Proteomes" id="UP000434580"/>
    </source>
</evidence>
<protein>
    <recommendedName>
        <fullName evidence="5">Arginine deiminase</fullName>
        <shortName evidence="5">ADI</shortName>
        <ecNumber evidence="5">3.5.3.6</ecNumber>
    </recommendedName>
    <alternativeName>
        <fullName evidence="5">Arginine dihydrolase</fullName>
        <shortName evidence="5">AD</shortName>
    </alternativeName>
</protein>
<dbReference type="Gene3D" id="3.75.10.10">
    <property type="entry name" value="L-arginine/glycine Amidinotransferase, Chain A"/>
    <property type="match status" value="1"/>
</dbReference>
<reference evidence="8 9" key="1">
    <citation type="submission" date="2019-11" db="EMBL/GenBank/DDBJ databases">
        <authorList>
            <person name="Holert J."/>
        </authorList>
    </citation>
    <scope>NUCLEOTIDE SEQUENCE [LARGE SCALE GENOMIC DNA]</scope>
    <source>
        <strain evidence="8">BC5_2</strain>
    </source>
</reference>
<feature type="active site" description="Amidino-cysteine intermediate" evidence="5 6">
    <location>
        <position position="399"/>
    </location>
</feature>
<organism evidence="8 9">
    <name type="scientific">BD1-7 clade bacterium</name>
    <dbReference type="NCBI Taxonomy" id="2029982"/>
    <lineage>
        <taxon>Bacteria</taxon>
        <taxon>Pseudomonadati</taxon>
        <taxon>Pseudomonadota</taxon>
        <taxon>Gammaproteobacteria</taxon>
        <taxon>Cellvibrionales</taxon>
        <taxon>Spongiibacteraceae</taxon>
        <taxon>BD1-7 clade</taxon>
    </lineage>
</organism>
<dbReference type="EC" id="3.5.3.6" evidence="5"/>
<dbReference type="GO" id="GO:0016990">
    <property type="term" value="F:arginine deiminase activity"/>
    <property type="evidence" value="ECO:0007669"/>
    <property type="project" value="UniProtKB-UniRule"/>
</dbReference>
<dbReference type="EMBL" id="CACSII010000018">
    <property type="protein sequence ID" value="CAA0116431.1"/>
    <property type="molecule type" value="Genomic_DNA"/>
</dbReference>
<dbReference type="UniPathway" id="UPA00254">
    <property type="reaction ID" value="UER00364"/>
</dbReference>
<dbReference type="PANTHER" id="PTHR47271">
    <property type="entry name" value="ARGININE DEIMINASE"/>
    <property type="match status" value="1"/>
</dbReference>
<dbReference type="PIRSF" id="PIRSF006356">
    <property type="entry name" value="Arg_deiminase"/>
    <property type="match status" value="1"/>
</dbReference>
<accession>A0A5S9QGC9</accession>
<comment type="catalytic activity">
    <reaction evidence="4 5">
        <text>L-arginine + H2O = L-citrulline + NH4(+)</text>
        <dbReference type="Rhea" id="RHEA:19597"/>
        <dbReference type="ChEBI" id="CHEBI:15377"/>
        <dbReference type="ChEBI" id="CHEBI:28938"/>
        <dbReference type="ChEBI" id="CHEBI:32682"/>
        <dbReference type="ChEBI" id="CHEBI:57743"/>
        <dbReference type="EC" id="3.5.3.6"/>
    </reaction>
</comment>
<gene>
    <name evidence="8" type="primary">arcA_1</name>
    <name evidence="5" type="synonym">arcA</name>
    <name evidence="7" type="synonym">arcA_2</name>
    <name evidence="8" type="ORF">DPBNPPHM_02076</name>
    <name evidence="7" type="ORF">DPBNPPHM_03496</name>
</gene>
<dbReference type="Pfam" id="PF02274">
    <property type="entry name" value="ADI"/>
    <property type="match status" value="1"/>
</dbReference>
<keyword evidence="5" id="KW-0963">Cytoplasm</keyword>
<dbReference type="NCBIfam" id="TIGR01078">
    <property type="entry name" value="arcA"/>
    <property type="match status" value="1"/>
</dbReference>
<comment type="subcellular location">
    <subcellularLocation>
        <location evidence="5">Cytoplasm</location>
    </subcellularLocation>
</comment>
<dbReference type="HAMAP" id="MF_00242">
    <property type="entry name" value="Arg_deiminase"/>
    <property type="match status" value="1"/>
</dbReference>
<evidence type="ECO:0000256" key="6">
    <source>
        <dbReference type="PIRSR" id="PIRSR006356-1"/>
    </source>
</evidence>
<evidence type="ECO:0000256" key="5">
    <source>
        <dbReference type="HAMAP-Rule" id="MF_00242"/>
    </source>
</evidence>
<name>A0A5S9QGC9_9GAMM</name>
<evidence type="ECO:0000256" key="1">
    <source>
        <dbReference type="ARBA" id="ARBA00005213"/>
    </source>
</evidence>
<evidence type="ECO:0000313" key="8">
    <source>
        <dbReference type="EMBL" id="CAA0116431.1"/>
    </source>
</evidence>
<dbReference type="EMBL" id="CACSII010000005">
    <property type="protein sequence ID" value="CAA0097170.1"/>
    <property type="molecule type" value="Genomic_DNA"/>
</dbReference>
<evidence type="ECO:0000313" key="7">
    <source>
        <dbReference type="EMBL" id="CAA0097170.1"/>
    </source>
</evidence>
<dbReference type="InterPro" id="IPR003876">
    <property type="entry name" value="Arg_deiminase"/>
</dbReference>
<dbReference type="GO" id="GO:0005737">
    <property type="term" value="C:cytoplasm"/>
    <property type="evidence" value="ECO:0007669"/>
    <property type="project" value="UniProtKB-SubCell"/>
</dbReference>